<dbReference type="InterPro" id="IPR000160">
    <property type="entry name" value="GGDEF_dom"/>
</dbReference>
<dbReference type="SUPFAM" id="SSF55785">
    <property type="entry name" value="PYP-like sensor domain (PAS domain)"/>
    <property type="match status" value="1"/>
</dbReference>
<dbReference type="PANTHER" id="PTHR44757">
    <property type="entry name" value="DIGUANYLATE CYCLASE DGCP"/>
    <property type="match status" value="1"/>
</dbReference>
<dbReference type="Pfam" id="PF00990">
    <property type="entry name" value="GGDEF"/>
    <property type="match status" value="1"/>
</dbReference>
<comment type="caution">
    <text evidence="2">The sequence shown here is derived from an EMBL/GenBank/DDBJ whole genome shotgun (WGS) entry which is preliminary data.</text>
</comment>
<dbReference type="Gene3D" id="3.30.450.20">
    <property type="entry name" value="PAS domain"/>
    <property type="match status" value="1"/>
</dbReference>
<dbReference type="Proteomes" id="UP000036449">
    <property type="component" value="Unassembled WGS sequence"/>
</dbReference>
<dbReference type="PANTHER" id="PTHR44757:SF2">
    <property type="entry name" value="BIOFILM ARCHITECTURE MAINTENANCE PROTEIN MBAA"/>
    <property type="match status" value="1"/>
</dbReference>
<feature type="non-terminal residue" evidence="2">
    <location>
        <position position="131"/>
    </location>
</feature>
<sequence length="131" mass="15005">MLLYGHSREQFLAKTIFDIRPAEDRDELKEIIDLGGYEFEDRSWRHRKANGVTIDANVYTQAVTYEGRAGALVTMVDVTKRRQSEARISHMAHHDAMTGLANRSLLQLEINHALARVRYGVRHALLCIDLD</sequence>
<proteinExistence type="predicted"/>
<gene>
    <name evidence="2" type="ORF">VQ03_30830</name>
</gene>
<feature type="domain" description="GGDEF" evidence="1">
    <location>
        <begin position="92"/>
        <end position="131"/>
    </location>
</feature>
<accession>A0A0J6UM64</accession>
<organism evidence="2 3">
    <name type="scientific">Methylobacterium tarhaniae</name>
    <dbReference type="NCBI Taxonomy" id="1187852"/>
    <lineage>
        <taxon>Bacteria</taxon>
        <taxon>Pseudomonadati</taxon>
        <taxon>Pseudomonadota</taxon>
        <taxon>Alphaproteobacteria</taxon>
        <taxon>Hyphomicrobiales</taxon>
        <taxon>Methylobacteriaceae</taxon>
        <taxon>Methylobacterium</taxon>
    </lineage>
</organism>
<reference evidence="2 3" key="1">
    <citation type="submission" date="2015-03" db="EMBL/GenBank/DDBJ databases">
        <title>Genome sequencing of Methylobacterium tarhaniae DSM 25844.</title>
        <authorList>
            <person name="Chaudhry V."/>
            <person name="Patil P.B."/>
        </authorList>
    </citation>
    <scope>NUCLEOTIDE SEQUENCE [LARGE SCALE GENOMIC DNA]</scope>
    <source>
        <strain evidence="2 3">DSM 25844</strain>
    </source>
</reference>
<dbReference type="InterPro" id="IPR035965">
    <property type="entry name" value="PAS-like_dom_sf"/>
</dbReference>
<dbReference type="PATRIC" id="fig|1187852.3.peg.5222"/>
<keyword evidence="3" id="KW-1185">Reference proteome</keyword>
<protein>
    <recommendedName>
        <fullName evidence="1">GGDEF domain-containing protein</fullName>
    </recommendedName>
</protein>
<dbReference type="NCBIfam" id="TIGR00229">
    <property type="entry name" value="sensory_box"/>
    <property type="match status" value="1"/>
</dbReference>
<evidence type="ECO:0000313" key="2">
    <source>
        <dbReference type="EMBL" id="KMO27101.1"/>
    </source>
</evidence>
<dbReference type="AlphaFoldDB" id="A0A0J6UM64"/>
<dbReference type="InterPro" id="IPR052155">
    <property type="entry name" value="Biofilm_reg_signaling"/>
</dbReference>
<dbReference type="InterPro" id="IPR043128">
    <property type="entry name" value="Rev_trsase/Diguanyl_cyclase"/>
</dbReference>
<name>A0A0J6UM64_9HYPH</name>
<dbReference type="Gene3D" id="3.30.70.270">
    <property type="match status" value="1"/>
</dbReference>
<dbReference type="InterPro" id="IPR000014">
    <property type="entry name" value="PAS"/>
</dbReference>
<evidence type="ECO:0000259" key="1">
    <source>
        <dbReference type="Pfam" id="PF00990"/>
    </source>
</evidence>
<dbReference type="EMBL" id="LABZ01000476">
    <property type="protein sequence ID" value="KMO27101.1"/>
    <property type="molecule type" value="Genomic_DNA"/>
</dbReference>
<evidence type="ECO:0000313" key="3">
    <source>
        <dbReference type="Proteomes" id="UP000036449"/>
    </source>
</evidence>